<gene>
    <name evidence="1" type="ORF">C1H46_044496</name>
</gene>
<dbReference type="PANTHER" id="PTHR34954">
    <property type="entry name" value="EXPRESSED PROTEIN"/>
    <property type="match status" value="1"/>
</dbReference>
<evidence type="ECO:0000313" key="2">
    <source>
        <dbReference type="Proteomes" id="UP000315295"/>
    </source>
</evidence>
<proteinExistence type="predicted"/>
<dbReference type="Proteomes" id="UP000315295">
    <property type="component" value="Unassembled WGS sequence"/>
</dbReference>
<dbReference type="GO" id="GO:0070300">
    <property type="term" value="F:phosphatidic acid binding"/>
    <property type="evidence" value="ECO:0007669"/>
    <property type="project" value="InterPro"/>
</dbReference>
<dbReference type="STRING" id="106549.A0A540K6X3"/>
<dbReference type="GO" id="GO:0034196">
    <property type="term" value="P:acylglycerol transport"/>
    <property type="evidence" value="ECO:0007669"/>
    <property type="project" value="InterPro"/>
</dbReference>
<sequence length="101" mass="11636">MSSLVSESGLWYRIGVHKNIQAVNSVDGEAPTSLMPGFCAKAAFSYEKSQDLWRQNETRKDIMIQKEKGWFWRPSYDVCLKEPHSSVSGIFGNFTRYSYFL</sequence>
<dbReference type="EMBL" id="VIEB01002192">
    <property type="protein sequence ID" value="TQD69971.1"/>
    <property type="molecule type" value="Genomic_DNA"/>
</dbReference>
<dbReference type="GO" id="GO:0009941">
    <property type="term" value="C:chloroplast envelope"/>
    <property type="evidence" value="ECO:0007669"/>
    <property type="project" value="TreeGrafter"/>
</dbReference>
<dbReference type="PANTHER" id="PTHR34954:SF3">
    <property type="entry name" value="EXPRESSED PROTEIN"/>
    <property type="match status" value="1"/>
</dbReference>
<reference evidence="1 2" key="1">
    <citation type="journal article" date="2019" name="G3 (Bethesda)">
        <title>Sequencing of a Wild Apple (Malus baccata) Genome Unravels the Differences Between Cultivated and Wild Apple Species Regarding Disease Resistance and Cold Tolerance.</title>
        <authorList>
            <person name="Chen X."/>
        </authorList>
    </citation>
    <scope>NUCLEOTIDE SEQUENCE [LARGE SCALE GENOMIC DNA]</scope>
    <source>
        <strain evidence="2">cv. Shandingzi</strain>
        <tissue evidence="1">Leaves</tissue>
    </source>
</reference>
<dbReference type="InterPro" id="IPR044160">
    <property type="entry name" value="TGD4-like"/>
</dbReference>
<name>A0A540K6X3_MALBA</name>
<dbReference type="GO" id="GO:1990052">
    <property type="term" value="P:ER to chloroplast lipid transport"/>
    <property type="evidence" value="ECO:0007669"/>
    <property type="project" value="InterPro"/>
</dbReference>
<keyword evidence="2" id="KW-1185">Reference proteome</keyword>
<comment type="caution">
    <text evidence="1">The sequence shown here is derived from an EMBL/GenBank/DDBJ whole genome shotgun (WGS) entry which is preliminary data.</text>
</comment>
<organism evidence="1 2">
    <name type="scientific">Malus baccata</name>
    <name type="common">Siberian crab apple</name>
    <name type="synonym">Pyrus baccata</name>
    <dbReference type="NCBI Taxonomy" id="106549"/>
    <lineage>
        <taxon>Eukaryota</taxon>
        <taxon>Viridiplantae</taxon>
        <taxon>Streptophyta</taxon>
        <taxon>Embryophyta</taxon>
        <taxon>Tracheophyta</taxon>
        <taxon>Spermatophyta</taxon>
        <taxon>Magnoliopsida</taxon>
        <taxon>eudicotyledons</taxon>
        <taxon>Gunneridae</taxon>
        <taxon>Pentapetalae</taxon>
        <taxon>rosids</taxon>
        <taxon>fabids</taxon>
        <taxon>Rosales</taxon>
        <taxon>Rosaceae</taxon>
        <taxon>Amygdaloideae</taxon>
        <taxon>Maleae</taxon>
        <taxon>Malus</taxon>
    </lineage>
</organism>
<protein>
    <submittedName>
        <fullName evidence="1">Uncharacterized protein</fullName>
    </submittedName>
</protein>
<dbReference type="AlphaFoldDB" id="A0A540K6X3"/>
<accession>A0A540K6X3</accession>
<evidence type="ECO:0000313" key="1">
    <source>
        <dbReference type="EMBL" id="TQD69971.1"/>
    </source>
</evidence>